<dbReference type="Pfam" id="PF05699">
    <property type="entry name" value="Dimer_Tnp_hAT"/>
    <property type="match status" value="1"/>
</dbReference>
<evidence type="ECO:0000256" key="1">
    <source>
        <dbReference type="SAM" id="SignalP"/>
    </source>
</evidence>
<sequence>MCFPLLSGVSCVVARVVSHDPVQAAYEMSEKKYYQVFIPSYSTDFPCLKKSRKGERYAFCSLCCCDVNISHAGRRDILLHLSNAECERVFSKVKKAHTQFRSSMSRKTVEQLLVARCAQSHSGKCHEQVFDKDFLRKAKAATASVLAQPSTSKM</sequence>
<evidence type="ECO:0000259" key="2">
    <source>
        <dbReference type="Pfam" id="PF05699"/>
    </source>
</evidence>
<protein>
    <submittedName>
        <fullName evidence="3">Putative secreted protein</fullName>
    </submittedName>
</protein>
<feature type="signal peptide" evidence="1">
    <location>
        <begin position="1"/>
        <end position="18"/>
    </location>
</feature>
<dbReference type="EMBL" id="GIFC01011871">
    <property type="protein sequence ID" value="MXU93954.1"/>
    <property type="molecule type" value="Transcribed_RNA"/>
</dbReference>
<dbReference type="InterPro" id="IPR008906">
    <property type="entry name" value="HATC_C_dom"/>
</dbReference>
<feature type="domain" description="HAT C-terminal dimerisation" evidence="2">
    <location>
        <begin position="81"/>
        <end position="116"/>
    </location>
</feature>
<dbReference type="GO" id="GO:0046983">
    <property type="term" value="F:protein dimerization activity"/>
    <property type="evidence" value="ECO:0007669"/>
    <property type="project" value="InterPro"/>
</dbReference>
<reference evidence="3" key="1">
    <citation type="submission" date="2019-12" db="EMBL/GenBank/DDBJ databases">
        <title>An insight into the sialome of adult female Ixodes ricinus ticks feeding for 6 days.</title>
        <authorList>
            <person name="Perner J."/>
            <person name="Ribeiro J.M.C."/>
        </authorList>
    </citation>
    <scope>NUCLEOTIDE SEQUENCE</scope>
    <source>
        <strain evidence="3">Semi-engorged</strain>
        <tissue evidence="3">Salivary glands</tissue>
    </source>
</reference>
<accession>A0A6B0UWR5</accession>
<dbReference type="AlphaFoldDB" id="A0A6B0UWR5"/>
<dbReference type="PANTHER" id="PTHR37162:SF10">
    <property type="entry name" value="DUF4371 DOMAIN-CONTAINING PROTEIN"/>
    <property type="match status" value="1"/>
</dbReference>
<evidence type="ECO:0000313" key="3">
    <source>
        <dbReference type="EMBL" id="MXU93954.1"/>
    </source>
</evidence>
<organism evidence="3">
    <name type="scientific">Ixodes ricinus</name>
    <name type="common">Common tick</name>
    <name type="synonym">Acarus ricinus</name>
    <dbReference type="NCBI Taxonomy" id="34613"/>
    <lineage>
        <taxon>Eukaryota</taxon>
        <taxon>Metazoa</taxon>
        <taxon>Ecdysozoa</taxon>
        <taxon>Arthropoda</taxon>
        <taxon>Chelicerata</taxon>
        <taxon>Arachnida</taxon>
        <taxon>Acari</taxon>
        <taxon>Parasitiformes</taxon>
        <taxon>Ixodida</taxon>
        <taxon>Ixodoidea</taxon>
        <taxon>Ixodidae</taxon>
        <taxon>Ixodinae</taxon>
        <taxon>Ixodes</taxon>
    </lineage>
</organism>
<feature type="chain" id="PRO_5025374164" evidence="1">
    <location>
        <begin position="19"/>
        <end position="154"/>
    </location>
</feature>
<proteinExistence type="predicted"/>
<dbReference type="PANTHER" id="PTHR37162">
    <property type="entry name" value="HAT FAMILY DIMERISATION DOMAINCONTAINING PROTEIN-RELATED"/>
    <property type="match status" value="1"/>
</dbReference>
<name>A0A6B0UWR5_IXORI</name>
<keyword evidence="1" id="KW-0732">Signal</keyword>